<evidence type="ECO:0000313" key="2">
    <source>
        <dbReference type="Proteomes" id="UP001179363"/>
    </source>
</evidence>
<sequence length="182" mass="20508">MKKLSFTIVLAVLAMSCGRDSDPFLIINNRVGQLTKEIKINQLDSIFKGDSIVRNTSSTKFLSATSDIEIYDKEGAPLLILEPVQQFDSTSTVGYIQILDSRYQTDKGLSIKSTFGDVVEKYTISRIENTLNSAVVFIDELNLYLTIDKKELPSSLRYDTDSRITASQIPDNAKIKYFMISW</sequence>
<dbReference type="RefSeq" id="WP_236134457.1">
    <property type="nucleotide sequence ID" value="NZ_JAKGTH010000010.1"/>
</dbReference>
<dbReference type="EMBL" id="JAKGTH010000010">
    <property type="protein sequence ID" value="MCF4102312.1"/>
    <property type="molecule type" value="Genomic_DNA"/>
</dbReference>
<comment type="caution">
    <text evidence="1">The sequence shown here is derived from an EMBL/GenBank/DDBJ whole genome shotgun (WGS) entry which is preliminary data.</text>
</comment>
<accession>A0ABS9EHF2</accession>
<dbReference type="Proteomes" id="UP001179363">
    <property type="component" value="Unassembled WGS sequence"/>
</dbReference>
<name>A0ABS9EHF2_9FLAO</name>
<gene>
    <name evidence="1" type="ORF">L1I30_11585</name>
</gene>
<evidence type="ECO:0000313" key="1">
    <source>
        <dbReference type="EMBL" id="MCF4102312.1"/>
    </source>
</evidence>
<protein>
    <submittedName>
        <fullName evidence="1">Uncharacterized protein</fullName>
    </submittedName>
</protein>
<organism evidence="1 2">
    <name type="scientific">Gillisia lutea</name>
    <dbReference type="NCBI Taxonomy" id="2909668"/>
    <lineage>
        <taxon>Bacteria</taxon>
        <taxon>Pseudomonadati</taxon>
        <taxon>Bacteroidota</taxon>
        <taxon>Flavobacteriia</taxon>
        <taxon>Flavobacteriales</taxon>
        <taxon>Flavobacteriaceae</taxon>
        <taxon>Gillisia</taxon>
    </lineage>
</organism>
<dbReference type="PROSITE" id="PS51257">
    <property type="entry name" value="PROKAR_LIPOPROTEIN"/>
    <property type="match status" value="1"/>
</dbReference>
<proteinExistence type="predicted"/>
<keyword evidence="2" id="KW-1185">Reference proteome</keyword>
<reference evidence="1" key="1">
    <citation type="submission" date="2022-01" db="EMBL/GenBank/DDBJ databases">
        <title>Gillisia lutea sp. nov., isolated from marine plastic residues from the Malvarosa beach (Valencia, Spain).</title>
        <authorList>
            <person name="Vidal-Verdu A."/>
            <person name="Molina-Menor E."/>
            <person name="Satari L."/>
            <person name="Pascual J."/>
            <person name="Pereto J."/>
            <person name="Porcar M."/>
        </authorList>
    </citation>
    <scope>NUCLEOTIDE SEQUENCE</scope>
    <source>
        <strain evidence="1">M10.2A</strain>
    </source>
</reference>